<dbReference type="Proteomes" id="UP001203004">
    <property type="component" value="Unassembled WGS sequence"/>
</dbReference>
<dbReference type="PANTHER" id="PTHR10353:SF36">
    <property type="entry name" value="LP05116P"/>
    <property type="match status" value="1"/>
</dbReference>
<dbReference type="RefSeq" id="WP_249099494.1">
    <property type="nucleotide sequence ID" value="NZ_JAMAST010000004.1"/>
</dbReference>
<evidence type="ECO:0000256" key="4">
    <source>
        <dbReference type="ARBA" id="ARBA00023295"/>
    </source>
</evidence>
<comment type="similarity">
    <text evidence="1">Belongs to the glycosyl hydrolase 1 family.</text>
</comment>
<reference evidence="6 7" key="1">
    <citation type="submission" date="2022-05" db="EMBL/GenBank/DDBJ databases">
        <title>Sporolactobacillus sp nov CPB3-1, isolated from tree bark (Mangifera indica L.).</title>
        <authorList>
            <person name="Phuengjayaem S."/>
            <person name="Tanasupawat S."/>
        </authorList>
    </citation>
    <scope>NUCLEOTIDE SEQUENCE [LARGE SCALE GENOMIC DNA]</scope>
    <source>
        <strain evidence="6 7">CPB3-1</strain>
    </source>
</reference>
<dbReference type="GO" id="GO:0033920">
    <property type="term" value="F:6-phospho-beta-galactosidase activity"/>
    <property type="evidence" value="ECO:0007669"/>
    <property type="project" value="UniProtKB-EC"/>
</dbReference>
<feature type="active site" description="Nucleophile" evidence="5">
    <location>
        <position position="375"/>
    </location>
</feature>
<dbReference type="NCBIfam" id="TIGR01233">
    <property type="entry name" value="lacG"/>
    <property type="match status" value="1"/>
</dbReference>
<dbReference type="Pfam" id="PF00232">
    <property type="entry name" value="Glyco_hydro_1"/>
    <property type="match status" value="1"/>
</dbReference>
<comment type="caution">
    <text evidence="6">The sequence shown here is derived from an EMBL/GenBank/DDBJ whole genome shotgun (WGS) entry which is preliminary data.</text>
</comment>
<dbReference type="Gene3D" id="3.20.20.80">
    <property type="entry name" value="Glycosidases"/>
    <property type="match status" value="1"/>
</dbReference>
<name>A0ABT0M9Y5_9BACL</name>
<evidence type="ECO:0000313" key="6">
    <source>
        <dbReference type="EMBL" id="MCL1631463.1"/>
    </source>
</evidence>
<dbReference type="InterPro" id="IPR018120">
    <property type="entry name" value="Glyco_hydro_1_AS"/>
</dbReference>
<evidence type="ECO:0000313" key="7">
    <source>
        <dbReference type="Proteomes" id="UP001203004"/>
    </source>
</evidence>
<evidence type="ECO:0000256" key="2">
    <source>
        <dbReference type="ARBA" id="ARBA00012744"/>
    </source>
</evidence>
<dbReference type="InterPro" id="IPR017853">
    <property type="entry name" value="GH"/>
</dbReference>
<dbReference type="NCBIfam" id="NF010036">
    <property type="entry name" value="PRK13511.1"/>
    <property type="match status" value="1"/>
</dbReference>
<dbReference type="PANTHER" id="PTHR10353">
    <property type="entry name" value="GLYCOSYL HYDROLASE"/>
    <property type="match status" value="1"/>
</dbReference>
<organism evidence="6 7">
    <name type="scientific">Sporolactobacillus mangiferae</name>
    <dbReference type="NCBI Taxonomy" id="2940498"/>
    <lineage>
        <taxon>Bacteria</taxon>
        <taxon>Bacillati</taxon>
        <taxon>Bacillota</taxon>
        <taxon>Bacilli</taxon>
        <taxon>Bacillales</taxon>
        <taxon>Sporolactobacillaceae</taxon>
        <taxon>Sporolactobacillus</taxon>
    </lineage>
</organism>
<dbReference type="EMBL" id="JAMAST010000004">
    <property type="protein sequence ID" value="MCL1631463.1"/>
    <property type="molecule type" value="Genomic_DNA"/>
</dbReference>
<dbReference type="PRINTS" id="PR00131">
    <property type="entry name" value="GLHYDRLASE1"/>
</dbReference>
<evidence type="ECO:0000256" key="1">
    <source>
        <dbReference type="ARBA" id="ARBA00010838"/>
    </source>
</evidence>
<dbReference type="InterPro" id="IPR005928">
    <property type="entry name" value="6P-beta-galactosidase"/>
</dbReference>
<dbReference type="InterPro" id="IPR001360">
    <property type="entry name" value="Glyco_hydro_1"/>
</dbReference>
<proteinExistence type="inferred from homology"/>
<evidence type="ECO:0000256" key="3">
    <source>
        <dbReference type="ARBA" id="ARBA00022801"/>
    </source>
</evidence>
<dbReference type="SUPFAM" id="SSF51445">
    <property type="entry name" value="(Trans)glycosidases"/>
    <property type="match status" value="1"/>
</dbReference>
<evidence type="ECO:0000256" key="5">
    <source>
        <dbReference type="PROSITE-ProRule" id="PRU10055"/>
    </source>
</evidence>
<sequence length="469" mass="53872">MLKLPKGFVLGGATAAYQCEGATQADGKGKVLWDDYLKEQGRFSPDPACDFYHRYPEDLVLCKQFGIKAIRVSIAWSRIFPEGHGRIEPRGVAFYHRLFDECAELGIEPYVTLHHFDSPDATYRTGDWLNPENIDYFVDFAAFCFKEYGSQVKKWITINEPVSVSTQQYITGTFPPQEHFQFLKALQCEHNFNLAHARVVNLFKKMGCEGEIGIVHALQTVYPASDDVKDRHAADLQDALEIRFYLDGTLEGKYSDTTLQLVNEILEKNGGGELVITDSDRDELDRAADQLDFVGVNYYFSKFVKDFEGKSEFTHNGTGTKGTSVSRLQGIGEVIRKEGIPTTDWDWPIYPQGIYDMLMRITKEYPKTRKIYVTENGLGHKDKFEGKDQLIDDQPRIDYIEQHLEKIAEAIQDGANVQGYFVWSLQDMFSWTNGYNKRYGLFYVDFETQERYPKKSAYWFKELSHAIDS</sequence>
<dbReference type="PROSITE" id="PS00572">
    <property type="entry name" value="GLYCOSYL_HYDROL_F1_1"/>
    <property type="match status" value="1"/>
</dbReference>
<accession>A0ABT0M9Y5</accession>
<gene>
    <name evidence="6" type="primary">lacG</name>
    <name evidence="6" type="ORF">M3N64_05795</name>
</gene>
<keyword evidence="4 6" id="KW-0326">Glycosidase</keyword>
<keyword evidence="3 6" id="KW-0378">Hydrolase</keyword>
<dbReference type="EC" id="3.2.1.21" evidence="2"/>
<keyword evidence="7" id="KW-1185">Reference proteome</keyword>
<protein>
    <recommendedName>
        <fullName evidence="2">beta-glucosidase</fullName>
        <ecNumber evidence="2">3.2.1.21</ecNumber>
    </recommendedName>
</protein>